<dbReference type="InterPro" id="IPR014923">
    <property type="entry name" value="DUF1802"/>
</dbReference>
<dbReference type="AlphaFoldDB" id="A0A0V7ZH12"/>
<gene>
    <name evidence="1" type="ORF">BC008_14920</name>
</gene>
<evidence type="ECO:0008006" key="3">
    <source>
        <dbReference type="Google" id="ProtNLM"/>
    </source>
</evidence>
<organism evidence="1 2">
    <name type="scientific">Mastigocoleus testarum BC008</name>
    <dbReference type="NCBI Taxonomy" id="371196"/>
    <lineage>
        <taxon>Bacteria</taxon>
        <taxon>Bacillati</taxon>
        <taxon>Cyanobacteriota</taxon>
        <taxon>Cyanophyceae</taxon>
        <taxon>Nostocales</taxon>
        <taxon>Hapalosiphonaceae</taxon>
        <taxon>Mastigocoleus</taxon>
    </lineage>
</organism>
<protein>
    <recommendedName>
        <fullName evidence="3">DUF1802 domain-containing protein</fullName>
    </recommendedName>
</protein>
<dbReference type="Pfam" id="PF08819">
    <property type="entry name" value="DUF1802"/>
    <property type="match status" value="1"/>
</dbReference>
<name>A0A0V7ZH12_9CYAN</name>
<evidence type="ECO:0000313" key="2">
    <source>
        <dbReference type="Proteomes" id="UP000053372"/>
    </source>
</evidence>
<dbReference type="OrthoDB" id="569417at2"/>
<dbReference type="Proteomes" id="UP000053372">
    <property type="component" value="Unassembled WGS sequence"/>
</dbReference>
<dbReference type="EMBL" id="LMTZ01000133">
    <property type="protein sequence ID" value="KST63743.1"/>
    <property type="molecule type" value="Genomic_DNA"/>
</dbReference>
<evidence type="ECO:0000313" key="1">
    <source>
        <dbReference type="EMBL" id="KST63743.1"/>
    </source>
</evidence>
<proteinExistence type="predicted"/>
<comment type="caution">
    <text evidence="1">The sequence shown here is derived from an EMBL/GenBank/DDBJ whole genome shotgun (WGS) entry which is preliminary data.</text>
</comment>
<dbReference type="RefSeq" id="WP_027843897.1">
    <property type="nucleotide sequence ID" value="NZ_LMTZ01000133.1"/>
</dbReference>
<sequence>MTNDIVIYKALRLPAPDIEALLQGRSIVAISNTFINREKFALCSANTLMNPLPIERYYHINFLDIAQRTFAQLGTEKLTIKAWAKCEWCHDINPESIATLSRLTIWTKETLEETLALRKNIFLIYLRVYYLSEQIEISPKGNNKFIPLSTHLSVSDSRPILTDNIFATRKRQLEKLEPPTYPKLEEFLGVLSTLNLNNPAAKKLEEDIQVFLGWNTQQVNQQVNLNLAWINDIAALGNRSKEEEGKSNHQAGTDFENISRKALEFIGFKVDESYKGGAGGLDLYCSYPYPVVIECKSGKSIPNRSVEELLKLGGTHLGADKVLDSPKLIIGPNSANATQHTLKAAKEWKVSIIEAMSLQELAELKAQYPGSIDLIELRKYLEAGVVDHKIQEYTNEVKRNIEIRSHLVRLVKDYLQNSNMDSTGVDALHGAYFGSNPPQRLQIKEMHEILIELSSPLTGYLGRIKGKDWKNDKFYFLRDLSM</sequence>
<accession>A0A0V7ZH12</accession>
<reference evidence="1 2" key="1">
    <citation type="journal article" date="2015" name="Genome Announc.">
        <title>Draft Genome of the Euendolithic (true boring) Cyanobacterium Mastigocoleus testarum strain BC008.</title>
        <authorList>
            <person name="Guida B.S."/>
            <person name="Garcia-Pichel F."/>
        </authorList>
    </citation>
    <scope>NUCLEOTIDE SEQUENCE [LARGE SCALE GENOMIC DNA]</scope>
    <source>
        <strain evidence="1 2">BC008</strain>
    </source>
</reference>
<keyword evidence="2" id="KW-1185">Reference proteome</keyword>